<dbReference type="SUPFAM" id="SSF53474">
    <property type="entry name" value="alpha/beta-Hydrolases"/>
    <property type="match status" value="1"/>
</dbReference>
<evidence type="ECO:0000256" key="1">
    <source>
        <dbReference type="ARBA" id="ARBA00005964"/>
    </source>
</evidence>
<evidence type="ECO:0000256" key="3">
    <source>
        <dbReference type="RuleBase" id="RU361235"/>
    </source>
</evidence>
<comment type="caution">
    <text evidence="6">The sequence shown here is derived from an EMBL/GenBank/DDBJ whole genome shotgun (WGS) entry which is preliminary data.</text>
</comment>
<accession>A0A7X1NZ03</accession>
<gene>
    <name evidence="6" type="ORF">F8S09_17405</name>
</gene>
<keyword evidence="7" id="KW-1185">Reference proteome</keyword>
<proteinExistence type="inferred from homology"/>
<organism evidence="6 7">
    <name type="scientific">Deinococcus terrestris</name>
    <dbReference type="NCBI Taxonomy" id="2651870"/>
    <lineage>
        <taxon>Bacteria</taxon>
        <taxon>Thermotogati</taxon>
        <taxon>Deinococcota</taxon>
        <taxon>Deinococci</taxon>
        <taxon>Deinococcales</taxon>
        <taxon>Deinococcaceae</taxon>
        <taxon>Deinococcus</taxon>
    </lineage>
</organism>
<dbReference type="AlphaFoldDB" id="A0A7X1NZ03"/>
<keyword evidence="2 3" id="KW-0378">Hydrolase</keyword>
<dbReference type="Proteomes" id="UP000484842">
    <property type="component" value="Unassembled WGS sequence"/>
</dbReference>
<feature type="domain" description="Carboxylesterase type B" evidence="5">
    <location>
        <begin position="45"/>
        <end position="529"/>
    </location>
</feature>
<reference evidence="6 7" key="1">
    <citation type="submission" date="2019-10" db="EMBL/GenBank/DDBJ databases">
        <title>Deinococcus sp. isolated from soil.</title>
        <authorList>
            <person name="Li Y."/>
            <person name="Wang J."/>
        </authorList>
    </citation>
    <scope>NUCLEOTIDE SEQUENCE [LARGE SCALE GENOMIC DNA]</scope>
    <source>
        <strain evidence="6 7">SDU3-2</strain>
    </source>
</reference>
<dbReference type="RefSeq" id="WP_152872690.1">
    <property type="nucleotide sequence ID" value="NZ_WBSL01000030.1"/>
</dbReference>
<dbReference type="GO" id="GO:0052689">
    <property type="term" value="F:carboxylic ester hydrolase activity"/>
    <property type="evidence" value="ECO:0007669"/>
    <property type="project" value="TreeGrafter"/>
</dbReference>
<feature type="chain" id="PRO_5031600968" description="Carboxylic ester hydrolase" evidence="3">
    <location>
        <begin position="19"/>
        <end position="531"/>
    </location>
</feature>
<evidence type="ECO:0000313" key="6">
    <source>
        <dbReference type="EMBL" id="MPY68430.1"/>
    </source>
</evidence>
<evidence type="ECO:0000256" key="4">
    <source>
        <dbReference type="SAM" id="MobiDB-lite"/>
    </source>
</evidence>
<feature type="region of interest" description="Disordered" evidence="4">
    <location>
        <begin position="22"/>
        <end position="43"/>
    </location>
</feature>
<dbReference type="EMBL" id="WBSL01000030">
    <property type="protein sequence ID" value="MPY68430.1"/>
    <property type="molecule type" value="Genomic_DNA"/>
</dbReference>
<keyword evidence="3" id="KW-0732">Signal</keyword>
<evidence type="ECO:0000313" key="7">
    <source>
        <dbReference type="Proteomes" id="UP000484842"/>
    </source>
</evidence>
<dbReference type="Pfam" id="PF00135">
    <property type="entry name" value="COesterase"/>
    <property type="match status" value="1"/>
</dbReference>
<feature type="signal peptide" evidence="3">
    <location>
        <begin position="1"/>
        <end position="18"/>
    </location>
</feature>
<sequence length="531" mass="55817">MIRTLTLLTAALLTVAHAQDTAAPTVPPTSQSAPSAAPGTPVRAQVRTGTLVGREAGGVRVWQGIPYAAPPTGDRRWRAPQPPAIWVGDRDASRPGNVCLQRSALGDGPTRGSEDCLYLNVNAPANANRAPVMVWIHGGSFRSGAGSDYDGRVLAREQGAVVVTINYRLGPLGFLAAPGLVGNQGAGNYGLLDQQAALRWVRDNVAAFGGDPANVTVFGESAGGMSICNQLASPLAAGLFDKAIIQSGPCTPDIVLSPLADALKTGAAFARTLNCPDAGAACLRAVPAERLLTTETPGLAFISFPPVYGDGVLPRSPQEVFGSGQVNRVPTLMGTNLDEGTLFVAPFGRDGRDIPLWQFWLLVGQLEGWNTLRVLANYPTRDYPTVGLTASALVTDGVFACPSSEIIRDLARFTPVYAYEFRDRDAPSVLKPSAAIPDYGAYHAGELVSVFGTPLTGLASPAQFTPAQADLARTIRAYWGNFARTGNPNGAGLPVWAPFASPGGTVQTFQPGRIAGTTSFDQEHRCDLWSE</sequence>
<dbReference type="InterPro" id="IPR019826">
    <property type="entry name" value="Carboxylesterase_B_AS"/>
</dbReference>
<evidence type="ECO:0000256" key="2">
    <source>
        <dbReference type="ARBA" id="ARBA00022801"/>
    </source>
</evidence>
<dbReference type="PROSITE" id="PS00122">
    <property type="entry name" value="CARBOXYLESTERASE_B_1"/>
    <property type="match status" value="1"/>
</dbReference>
<comment type="similarity">
    <text evidence="1 3">Belongs to the type-B carboxylesterase/lipase family.</text>
</comment>
<protein>
    <recommendedName>
        <fullName evidence="3">Carboxylic ester hydrolase</fullName>
        <ecNumber evidence="3">3.1.1.-</ecNumber>
    </recommendedName>
</protein>
<dbReference type="PANTHER" id="PTHR43918">
    <property type="entry name" value="ACETYLCHOLINESTERASE"/>
    <property type="match status" value="1"/>
</dbReference>
<name>A0A7X1NZ03_9DEIO</name>
<dbReference type="Gene3D" id="3.40.50.1820">
    <property type="entry name" value="alpha/beta hydrolase"/>
    <property type="match status" value="1"/>
</dbReference>
<dbReference type="InterPro" id="IPR050654">
    <property type="entry name" value="AChE-related_enzymes"/>
</dbReference>
<dbReference type="InterPro" id="IPR002018">
    <property type="entry name" value="CarbesteraseB"/>
</dbReference>
<dbReference type="InterPro" id="IPR029058">
    <property type="entry name" value="AB_hydrolase_fold"/>
</dbReference>
<dbReference type="PANTHER" id="PTHR43918:SF4">
    <property type="entry name" value="CARBOXYLIC ESTER HYDROLASE"/>
    <property type="match status" value="1"/>
</dbReference>
<feature type="compositionally biased region" description="Low complexity" evidence="4">
    <location>
        <begin position="22"/>
        <end position="41"/>
    </location>
</feature>
<dbReference type="EC" id="3.1.1.-" evidence="3"/>
<evidence type="ECO:0000259" key="5">
    <source>
        <dbReference type="Pfam" id="PF00135"/>
    </source>
</evidence>